<accession>A0A0A9FPL7</accession>
<protein>
    <submittedName>
        <fullName evidence="1">Uncharacterized protein</fullName>
    </submittedName>
</protein>
<evidence type="ECO:0000313" key="1">
    <source>
        <dbReference type="EMBL" id="JAE10243.1"/>
    </source>
</evidence>
<reference evidence="1" key="2">
    <citation type="journal article" date="2015" name="Data Brief">
        <title>Shoot transcriptome of the giant reed, Arundo donax.</title>
        <authorList>
            <person name="Barrero R.A."/>
            <person name="Guerrero F.D."/>
            <person name="Moolhuijzen P."/>
            <person name="Goolsby J.A."/>
            <person name="Tidwell J."/>
            <person name="Bellgard S.E."/>
            <person name="Bellgard M.I."/>
        </authorList>
    </citation>
    <scope>NUCLEOTIDE SEQUENCE</scope>
    <source>
        <tissue evidence="1">Shoot tissue taken approximately 20 cm above the soil surface</tissue>
    </source>
</reference>
<dbReference type="EMBL" id="GBRH01187653">
    <property type="protein sequence ID" value="JAE10243.1"/>
    <property type="molecule type" value="Transcribed_RNA"/>
</dbReference>
<reference evidence="1" key="1">
    <citation type="submission" date="2014-09" db="EMBL/GenBank/DDBJ databases">
        <authorList>
            <person name="Magalhaes I.L.F."/>
            <person name="Oliveira U."/>
            <person name="Santos F.R."/>
            <person name="Vidigal T.H.D.A."/>
            <person name="Brescovit A.D."/>
            <person name="Santos A.J."/>
        </authorList>
    </citation>
    <scope>NUCLEOTIDE SEQUENCE</scope>
    <source>
        <tissue evidence="1">Shoot tissue taken approximately 20 cm above the soil surface</tissue>
    </source>
</reference>
<proteinExistence type="predicted"/>
<name>A0A0A9FPL7_ARUDO</name>
<organism evidence="1">
    <name type="scientific">Arundo donax</name>
    <name type="common">Giant reed</name>
    <name type="synonym">Donax arundinaceus</name>
    <dbReference type="NCBI Taxonomy" id="35708"/>
    <lineage>
        <taxon>Eukaryota</taxon>
        <taxon>Viridiplantae</taxon>
        <taxon>Streptophyta</taxon>
        <taxon>Embryophyta</taxon>
        <taxon>Tracheophyta</taxon>
        <taxon>Spermatophyta</taxon>
        <taxon>Magnoliopsida</taxon>
        <taxon>Liliopsida</taxon>
        <taxon>Poales</taxon>
        <taxon>Poaceae</taxon>
        <taxon>PACMAD clade</taxon>
        <taxon>Arundinoideae</taxon>
        <taxon>Arundineae</taxon>
        <taxon>Arundo</taxon>
    </lineage>
</organism>
<sequence length="24" mass="2874">MHNNITYLFILAQSNNFMLFSKKV</sequence>
<dbReference type="AlphaFoldDB" id="A0A0A9FPL7"/>